<evidence type="ECO:0000256" key="1">
    <source>
        <dbReference type="ARBA" id="ARBA00004752"/>
    </source>
</evidence>
<dbReference type="Pfam" id="PF03734">
    <property type="entry name" value="YkuD"/>
    <property type="match status" value="1"/>
</dbReference>
<keyword evidence="11" id="KW-1185">Reference proteome</keyword>
<reference evidence="10 11" key="1">
    <citation type="submission" date="2016-07" db="EMBL/GenBank/DDBJ databases">
        <title>Draft Genome Sequence of Methylobrevis pamukkalensis PK2.</title>
        <authorList>
            <person name="Vasilenko O.V."/>
            <person name="Doronina N.V."/>
            <person name="Shmareva M.N."/>
            <person name="Tarlachkov S.V."/>
            <person name="Mustakhimov I."/>
            <person name="Trotsenko Y.A."/>
        </authorList>
    </citation>
    <scope>NUCLEOTIDE SEQUENCE [LARGE SCALE GENOMIC DNA]</scope>
    <source>
        <strain evidence="10 11">PK2</strain>
    </source>
</reference>
<evidence type="ECO:0000256" key="2">
    <source>
        <dbReference type="ARBA" id="ARBA00005992"/>
    </source>
</evidence>
<comment type="pathway">
    <text evidence="1 7">Cell wall biogenesis; peptidoglycan biosynthesis.</text>
</comment>
<name>A0A1E3H716_9HYPH</name>
<dbReference type="InterPro" id="IPR038063">
    <property type="entry name" value="Transpep_catalytic_dom"/>
</dbReference>
<evidence type="ECO:0000256" key="4">
    <source>
        <dbReference type="ARBA" id="ARBA00022960"/>
    </source>
</evidence>
<evidence type="ECO:0000256" key="8">
    <source>
        <dbReference type="SAM" id="MobiDB-lite"/>
    </source>
</evidence>
<evidence type="ECO:0000256" key="3">
    <source>
        <dbReference type="ARBA" id="ARBA00022679"/>
    </source>
</evidence>
<dbReference type="GO" id="GO:0004180">
    <property type="term" value="F:carboxypeptidase activity"/>
    <property type="evidence" value="ECO:0007669"/>
    <property type="project" value="UniProtKB-ARBA"/>
</dbReference>
<accession>A0A1E3H716</accession>
<evidence type="ECO:0000256" key="7">
    <source>
        <dbReference type="PROSITE-ProRule" id="PRU01373"/>
    </source>
</evidence>
<keyword evidence="4 7" id="KW-0133">Cell shape</keyword>
<comment type="caution">
    <text evidence="10">The sequence shown here is derived from an EMBL/GenBank/DDBJ whole genome shotgun (WGS) entry which is preliminary data.</text>
</comment>
<evidence type="ECO:0000256" key="5">
    <source>
        <dbReference type="ARBA" id="ARBA00022984"/>
    </source>
</evidence>
<dbReference type="PATRIC" id="fig|1439726.3.peg.544"/>
<dbReference type="PANTHER" id="PTHR38589">
    <property type="entry name" value="BLR0621 PROTEIN"/>
    <property type="match status" value="1"/>
</dbReference>
<keyword evidence="6 7" id="KW-0961">Cell wall biogenesis/degradation</keyword>
<dbReference type="InterPro" id="IPR005490">
    <property type="entry name" value="LD_TPept_cat_dom"/>
</dbReference>
<keyword evidence="3" id="KW-0808">Transferase</keyword>
<dbReference type="AlphaFoldDB" id="A0A1E3H716"/>
<dbReference type="CDD" id="cd16913">
    <property type="entry name" value="YkuD_like"/>
    <property type="match status" value="1"/>
</dbReference>
<dbReference type="OrthoDB" id="9804204at2"/>
<dbReference type="PANTHER" id="PTHR38589:SF1">
    <property type="entry name" value="BLR0621 PROTEIN"/>
    <property type="match status" value="1"/>
</dbReference>
<dbReference type="PROSITE" id="PS52029">
    <property type="entry name" value="LD_TPASE"/>
    <property type="match status" value="1"/>
</dbReference>
<gene>
    <name evidence="10" type="ORF">A6302_00516</name>
</gene>
<dbReference type="UniPathway" id="UPA00219"/>
<dbReference type="GO" id="GO:0071555">
    <property type="term" value="P:cell wall organization"/>
    <property type="evidence" value="ECO:0007669"/>
    <property type="project" value="UniProtKB-UniRule"/>
</dbReference>
<dbReference type="SUPFAM" id="SSF141523">
    <property type="entry name" value="L,D-transpeptidase catalytic domain-like"/>
    <property type="match status" value="1"/>
</dbReference>
<proteinExistence type="inferred from homology"/>
<feature type="domain" description="L,D-TPase catalytic" evidence="9">
    <location>
        <begin position="20"/>
        <end position="193"/>
    </location>
</feature>
<evidence type="ECO:0000256" key="6">
    <source>
        <dbReference type="ARBA" id="ARBA00023316"/>
    </source>
</evidence>
<dbReference type="RefSeq" id="WP_069305677.1">
    <property type="nucleotide sequence ID" value="NZ_MCRJ01000007.1"/>
</dbReference>
<dbReference type="EMBL" id="MCRJ01000007">
    <property type="protein sequence ID" value="ODN72112.1"/>
    <property type="molecule type" value="Genomic_DNA"/>
</dbReference>
<feature type="active site" description="Nucleophile" evidence="7">
    <location>
        <position position="169"/>
    </location>
</feature>
<dbReference type="GO" id="GO:0008360">
    <property type="term" value="P:regulation of cell shape"/>
    <property type="evidence" value="ECO:0007669"/>
    <property type="project" value="UniProtKB-UniRule"/>
</dbReference>
<comment type="similarity">
    <text evidence="2">Belongs to the YkuD family.</text>
</comment>
<dbReference type="GO" id="GO:0016740">
    <property type="term" value="F:transferase activity"/>
    <property type="evidence" value="ECO:0007669"/>
    <property type="project" value="UniProtKB-KW"/>
</dbReference>
<feature type="region of interest" description="Disordered" evidence="8">
    <location>
        <begin position="1"/>
        <end position="24"/>
    </location>
</feature>
<evidence type="ECO:0000313" key="11">
    <source>
        <dbReference type="Proteomes" id="UP000094622"/>
    </source>
</evidence>
<protein>
    <submittedName>
        <fullName evidence="10">L,D-transpeptidase catalytic domain</fullName>
    </submittedName>
</protein>
<feature type="compositionally biased region" description="Basic residues" evidence="8">
    <location>
        <begin position="8"/>
        <end position="17"/>
    </location>
</feature>
<evidence type="ECO:0000259" key="9">
    <source>
        <dbReference type="PROSITE" id="PS52029"/>
    </source>
</evidence>
<evidence type="ECO:0000313" key="10">
    <source>
        <dbReference type="EMBL" id="ODN72112.1"/>
    </source>
</evidence>
<sequence>MRLSRSPRAPRSRKRDRRAAPVGGDLTVRLLSPSATRGRLTGLGLDLPCAIGRSGMRAPKREGDGASPAGRFALLHGYYRADRGLKPASRLPLRPIRPGDGWCDAPGDRNYNRPVRLPYPASTETMRRGDHLYDIVLVMDANVTRRVRGRGSAIFLHLARDGFRPTEGCVALRRGDMLRLLSKIRTGTRIVIGRHERPHQS</sequence>
<keyword evidence="5 7" id="KW-0573">Peptidoglycan synthesis</keyword>
<dbReference type="Proteomes" id="UP000094622">
    <property type="component" value="Unassembled WGS sequence"/>
</dbReference>
<organism evidence="10 11">
    <name type="scientific">Methylobrevis pamukkalensis</name>
    <dbReference type="NCBI Taxonomy" id="1439726"/>
    <lineage>
        <taxon>Bacteria</taxon>
        <taxon>Pseudomonadati</taxon>
        <taxon>Pseudomonadota</taxon>
        <taxon>Alphaproteobacteria</taxon>
        <taxon>Hyphomicrobiales</taxon>
        <taxon>Pleomorphomonadaceae</taxon>
        <taxon>Methylobrevis</taxon>
    </lineage>
</organism>
<feature type="active site" description="Proton donor/acceptor" evidence="7">
    <location>
        <position position="157"/>
    </location>
</feature>
<dbReference type="GO" id="GO:0009252">
    <property type="term" value="P:peptidoglycan biosynthetic process"/>
    <property type="evidence" value="ECO:0007669"/>
    <property type="project" value="UniProtKB-UniPathway"/>
</dbReference>